<feature type="repeat" description="WD" evidence="11">
    <location>
        <begin position="379"/>
        <end position="420"/>
    </location>
</feature>
<dbReference type="InterPro" id="IPR001680">
    <property type="entry name" value="WD40_rpt"/>
</dbReference>
<keyword evidence="9" id="KW-0677">Repeat</keyword>
<dbReference type="PROSITE" id="PS00028">
    <property type="entry name" value="ZINC_FINGER_C2H2_1"/>
    <property type="match status" value="1"/>
</dbReference>
<proteinExistence type="inferred from homology"/>
<comment type="pathway">
    <text evidence="3">tRNA modification; 5-methoxycarbonylmethyl-2-thiouridine-tRNA biosynthesis.</text>
</comment>
<evidence type="ECO:0000256" key="7">
    <source>
        <dbReference type="ARBA" id="ARBA00022574"/>
    </source>
</evidence>
<dbReference type="InterPro" id="IPR015943">
    <property type="entry name" value="WD40/YVTN_repeat-like_dom_sf"/>
</dbReference>
<dbReference type="Proteomes" id="UP000025227">
    <property type="component" value="Unplaced"/>
</dbReference>
<dbReference type="InterPro" id="IPR036322">
    <property type="entry name" value="WD40_repeat_dom_sf"/>
</dbReference>
<dbReference type="PANTHER" id="PTHR44111">
    <property type="entry name" value="ELONGATOR COMPLEX PROTEIN 2"/>
    <property type="match status" value="1"/>
</dbReference>
<dbReference type="OMA" id="NPRSHCL"/>
<dbReference type="PROSITE" id="PS50294">
    <property type="entry name" value="WD_REPEATS_REGION"/>
    <property type="match status" value="2"/>
</dbReference>
<evidence type="ECO:0000256" key="1">
    <source>
        <dbReference type="ARBA" id="ARBA00004123"/>
    </source>
</evidence>
<evidence type="ECO:0000256" key="9">
    <source>
        <dbReference type="ARBA" id="ARBA00022737"/>
    </source>
</evidence>
<comment type="subcellular location">
    <subcellularLocation>
        <location evidence="2">Cytoplasm</location>
    </subcellularLocation>
    <subcellularLocation>
        <location evidence="1">Nucleus</location>
    </subcellularLocation>
</comment>
<keyword evidence="6" id="KW-0963">Cytoplasm</keyword>
<evidence type="ECO:0000256" key="8">
    <source>
        <dbReference type="ARBA" id="ARBA00022694"/>
    </source>
</evidence>
<dbReference type="Gene3D" id="2.130.10.10">
    <property type="entry name" value="YVTN repeat-like/Quinoprotein amine dehydrogenase"/>
    <property type="match status" value="3"/>
</dbReference>
<keyword evidence="7 11" id="KW-0853">WD repeat</keyword>
<dbReference type="GO" id="GO:0005634">
    <property type="term" value="C:nucleus"/>
    <property type="evidence" value="ECO:0007669"/>
    <property type="project" value="UniProtKB-SubCell"/>
</dbReference>
<dbReference type="SUPFAM" id="SSF50998">
    <property type="entry name" value="Quinoprotein alcohol dehydrogenase-like"/>
    <property type="match status" value="1"/>
</dbReference>
<reference evidence="14" key="1">
    <citation type="submission" date="2020-12" db="UniProtKB">
        <authorList>
            <consortium name="WormBaseParasite"/>
        </authorList>
    </citation>
    <scope>IDENTIFICATION</scope>
    <source>
        <strain evidence="14">MHco3</strain>
    </source>
</reference>
<dbReference type="SMART" id="SM00320">
    <property type="entry name" value="WD40"/>
    <property type="match status" value="9"/>
</dbReference>
<feature type="repeat" description="WD" evidence="11">
    <location>
        <begin position="644"/>
        <end position="685"/>
    </location>
</feature>
<dbReference type="SUPFAM" id="SSF50978">
    <property type="entry name" value="WD40 repeat-like"/>
    <property type="match status" value="1"/>
</dbReference>
<evidence type="ECO:0000313" key="13">
    <source>
        <dbReference type="Proteomes" id="UP000025227"/>
    </source>
</evidence>
<dbReference type="WBParaSite" id="HCON_00081330-00001">
    <property type="protein sequence ID" value="HCON_00081330-00001"/>
    <property type="gene ID" value="HCON_00081330"/>
</dbReference>
<dbReference type="PROSITE" id="PS50082">
    <property type="entry name" value="WD_REPEATS_2"/>
    <property type="match status" value="4"/>
</dbReference>
<dbReference type="AlphaFoldDB" id="A0A7I4YDA0"/>
<evidence type="ECO:0000256" key="5">
    <source>
        <dbReference type="ARBA" id="ARBA00020267"/>
    </source>
</evidence>
<dbReference type="InterPro" id="IPR013087">
    <property type="entry name" value="Znf_C2H2_type"/>
</dbReference>
<protein>
    <recommendedName>
        <fullName evidence="5">Elongator complex protein 2</fullName>
    </recommendedName>
</protein>
<organism evidence="13 14">
    <name type="scientific">Haemonchus contortus</name>
    <name type="common">Barber pole worm</name>
    <dbReference type="NCBI Taxonomy" id="6289"/>
    <lineage>
        <taxon>Eukaryota</taxon>
        <taxon>Metazoa</taxon>
        <taxon>Ecdysozoa</taxon>
        <taxon>Nematoda</taxon>
        <taxon>Chromadorea</taxon>
        <taxon>Rhabditida</taxon>
        <taxon>Rhabditina</taxon>
        <taxon>Rhabditomorpha</taxon>
        <taxon>Strongyloidea</taxon>
        <taxon>Trichostrongylidae</taxon>
        <taxon>Haemonchus</taxon>
    </lineage>
</organism>
<evidence type="ECO:0000256" key="4">
    <source>
        <dbReference type="ARBA" id="ARBA00005881"/>
    </source>
</evidence>
<sequence length="778" mass="84025">MVSITVEEVFISAGVNPRSHCLAACRASDHFVFASDGQLVLQTFPGSSFGHTVAASDRHHKGPITALKRVATSVLHQDEEDLFLSGGSDGKVIVYSAASANPKISQLVSLEVKGAIGSLCGIASQDQVIVAASWVDDSKSGVRIWWLERLKGTLSVSNSFEIDDLGTVFAVDADMQMLPNGVVLLALGTTRRTIDLYCETACSKEMKRVLSIAAHDDWVHSIAFNQSCPILLATAGQDSYVKLWRIEDETEKEDFDELNVTKNSFKVDGANGELSLSISIEAVLAGHGDWIHSTCWDTTGRALLTSSSDKTVIIWKETCDGQFWSDAVRLGIVGGQAAGFFGAVFSPDAQQVVAFSYTGGLYAWSSSEEADVWDATAVCSGHVGAVRDVAWHPCGTMFISVGEDKTTRVYALQKEEKRFIELARPQVHGHSMQCIAVVSSSVIVTGAEEKIFRALQAPAAFAKSVCNVTGLEITEVFGDCAFPAYGARVPALGLSNKAIDDPGGAPSEGDTAHWEEAAFQAAPGEVHAAPTEDYLQQNALWPEIHKLYSHGYEVYAVAVNPSATVLATSCKASQAEDAAIVLWDTADFSKKSEVSGHQLTVTQLEWNRVGTRLLSVGRDRKAILYHEKNGNLNGFCYEKLWSSNKEHSRIIWSCCWYEDSQHFVTAARDMKVIIWKCNDENTAPVCSFKCPQPVTSVAVCSGSELGAGVIAAGLQDGSLMLLGILQNQLQPLSHLFVPSVVVDSPITRLRVNPKNRCELAVAGSDGKLRVLRLKLNSA</sequence>
<evidence type="ECO:0000256" key="11">
    <source>
        <dbReference type="PROSITE-ProRule" id="PRU00221"/>
    </source>
</evidence>
<dbReference type="GO" id="GO:0033588">
    <property type="term" value="C:elongator holoenzyme complex"/>
    <property type="evidence" value="ECO:0007669"/>
    <property type="project" value="InterPro"/>
</dbReference>
<dbReference type="PANTHER" id="PTHR44111:SF1">
    <property type="entry name" value="ELONGATOR COMPLEX PROTEIN 2"/>
    <property type="match status" value="1"/>
</dbReference>
<keyword evidence="10" id="KW-0539">Nucleus</keyword>
<dbReference type="InterPro" id="IPR037289">
    <property type="entry name" value="Elp2"/>
</dbReference>
<evidence type="ECO:0000256" key="3">
    <source>
        <dbReference type="ARBA" id="ARBA00005043"/>
    </source>
</evidence>
<evidence type="ECO:0000256" key="10">
    <source>
        <dbReference type="ARBA" id="ARBA00023242"/>
    </source>
</evidence>
<dbReference type="OrthoDB" id="27911at2759"/>
<keyword evidence="13" id="KW-1185">Reference proteome</keyword>
<dbReference type="UniPathway" id="UPA00988"/>
<accession>A0A7I4YDA0</accession>
<name>A0A7I4YDA0_HAECO</name>
<dbReference type="InterPro" id="IPR011047">
    <property type="entry name" value="Quinoprotein_ADH-like_sf"/>
</dbReference>
<evidence type="ECO:0000256" key="6">
    <source>
        <dbReference type="ARBA" id="ARBA00022490"/>
    </source>
</evidence>
<feature type="repeat" description="WD" evidence="11">
    <location>
        <begin position="284"/>
        <end position="316"/>
    </location>
</feature>
<dbReference type="Pfam" id="PF00400">
    <property type="entry name" value="WD40"/>
    <property type="match status" value="5"/>
</dbReference>
<keyword evidence="8" id="KW-0819">tRNA processing</keyword>
<feature type="repeat" description="WD" evidence="11">
    <location>
        <begin position="212"/>
        <end position="254"/>
    </location>
</feature>
<dbReference type="GO" id="GO:0002098">
    <property type="term" value="P:tRNA wobble uridine modification"/>
    <property type="evidence" value="ECO:0007669"/>
    <property type="project" value="InterPro"/>
</dbReference>
<feature type="domain" description="C2H2-type" evidence="12">
    <location>
        <begin position="198"/>
        <end position="220"/>
    </location>
</feature>
<comment type="similarity">
    <text evidence="4">Belongs to the WD repeat ELP2 family.</text>
</comment>
<evidence type="ECO:0000259" key="12">
    <source>
        <dbReference type="PROSITE" id="PS00028"/>
    </source>
</evidence>
<evidence type="ECO:0000313" key="14">
    <source>
        <dbReference type="WBParaSite" id="HCON_00081330-00001"/>
    </source>
</evidence>
<evidence type="ECO:0000256" key="2">
    <source>
        <dbReference type="ARBA" id="ARBA00004496"/>
    </source>
</evidence>
<dbReference type="GO" id="GO:0005737">
    <property type="term" value="C:cytoplasm"/>
    <property type="evidence" value="ECO:0007669"/>
    <property type="project" value="UniProtKB-SubCell"/>
</dbReference>